<reference evidence="2 3" key="1">
    <citation type="submission" date="2021-05" db="EMBL/GenBank/DDBJ databases">
        <title>Comparative genomic studies on the polysaccharide-degrading batcterial strains of the Flammeovirga genus.</title>
        <authorList>
            <person name="Zewei F."/>
            <person name="Zheng Z."/>
            <person name="Yu L."/>
            <person name="Ruyue G."/>
            <person name="Yanhong M."/>
            <person name="Yuanyuan C."/>
            <person name="Jingyan G."/>
            <person name="Wenjun H."/>
        </authorList>
    </citation>
    <scope>NUCLEOTIDE SEQUENCE [LARGE SCALE GENOMIC DNA]</scope>
    <source>
        <strain evidence="2 3">NBRC:100898</strain>
    </source>
</reference>
<feature type="transmembrane region" description="Helical" evidence="1">
    <location>
        <begin position="12"/>
        <end position="30"/>
    </location>
</feature>
<keyword evidence="1" id="KW-0812">Transmembrane</keyword>
<keyword evidence="1" id="KW-0472">Membrane</keyword>
<name>A0AAX1NBH1_9BACT</name>
<evidence type="ECO:0000313" key="2">
    <source>
        <dbReference type="EMBL" id="QWG04810.1"/>
    </source>
</evidence>
<dbReference type="AlphaFoldDB" id="A0AAX1NBH1"/>
<protein>
    <submittedName>
        <fullName evidence="2">Uncharacterized protein</fullName>
    </submittedName>
</protein>
<gene>
    <name evidence="2" type="ORF">KMW28_28345</name>
</gene>
<keyword evidence="3" id="KW-1185">Reference proteome</keyword>
<dbReference type="EMBL" id="CP076133">
    <property type="protein sequence ID" value="QWG04810.1"/>
    <property type="molecule type" value="Genomic_DNA"/>
</dbReference>
<dbReference type="Proteomes" id="UP000678679">
    <property type="component" value="Chromosome 2"/>
</dbReference>
<dbReference type="RefSeq" id="WP_169662489.1">
    <property type="nucleotide sequence ID" value="NZ_CP076133.1"/>
</dbReference>
<proteinExistence type="predicted"/>
<sequence length="52" mass="5949">MRQLNNGLFGTIIFSILGLLLIPLLLMPLLNQKNEQGEKKQDLQKEISISRK</sequence>
<evidence type="ECO:0000313" key="3">
    <source>
        <dbReference type="Proteomes" id="UP000678679"/>
    </source>
</evidence>
<dbReference type="KEGG" id="fya:KMW28_28345"/>
<organism evidence="2 3">
    <name type="scientific">Flammeovirga yaeyamensis</name>
    <dbReference type="NCBI Taxonomy" id="367791"/>
    <lineage>
        <taxon>Bacteria</taxon>
        <taxon>Pseudomonadati</taxon>
        <taxon>Bacteroidota</taxon>
        <taxon>Cytophagia</taxon>
        <taxon>Cytophagales</taxon>
        <taxon>Flammeovirgaceae</taxon>
        <taxon>Flammeovirga</taxon>
    </lineage>
</organism>
<keyword evidence="1" id="KW-1133">Transmembrane helix</keyword>
<accession>A0AAX1NBH1</accession>
<evidence type="ECO:0000256" key="1">
    <source>
        <dbReference type="SAM" id="Phobius"/>
    </source>
</evidence>